<evidence type="ECO:0000313" key="3">
    <source>
        <dbReference type="EMBL" id="AFN74697.1"/>
    </source>
</evidence>
<dbReference type="OrthoDB" id="981124at2"/>
<evidence type="ECO:0000256" key="1">
    <source>
        <dbReference type="SAM" id="Phobius"/>
    </source>
</evidence>
<keyword evidence="1" id="KW-1133">Transmembrane helix</keyword>
<reference evidence="3 4" key="1">
    <citation type="journal article" date="2013" name="PLoS ONE">
        <title>Genomic analysis of Melioribacter roseus, facultatively anaerobic organotrophic bacterium representing a novel deep lineage within Bacteriodetes/Chlorobi group.</title>
        <authorList>
            <person name="Kadnikov V.V."/>
            <person name="Mardanov A.V."/>
            <person name="Podosokorskaya O.A."/>
            <person name="Gavrilov S.N."/>
            <person name="Kublanov I.V."/>
            <person name="Beletsky A.V."/>
            <person name="Bonch-Osmolovskaya E.A."/>
            <person name="Ravin N.V."/>
        </authorList>
    </citation>
    <scope>NUCLEOTIDE SEQUENCE [LARGE SCALE GENOMIC DNA]</scope>
    <source>
        <strain evidence="4">JCM 17771 / P3M-2</strain>
    </source>
</reference>
<dbReference type="RefSeq" id="WP_014856131.1">
    <property type="nucleotide sequence ID" value="NC_018178.1"/>
</dbReference>
<dbReference type="KEGG" id="mro:MROS_1460"/>
<dbReference type="Pfam" id="PF12836">
    <property type="entry name" value="HHH_3"/>
    <property type="match status" value="1"/>
</dbReference>
<dbReference type="STRING" id="1191523.MROS_1460"/>
<feature type="transmembrane region" description="Helical" evidence="1">
    <location>
        <begin position="24"/>
        <end position="42"/>
    </location>
</feature>
<dbReference type="PANTHER" id="PTHR21180:SF32">
    <property type="entry name" value="ENDONUCLEASE_EXONUCLEASE_PHOSPHATASE FAMILY DOMAIN-CONTAINING PROTEIN 1"/>
    <property type="match status" value="1"/>
</dbReference>
<keyword evidence="4" id="KW-1185">Reference proteome</keyword>
<dbReference type="SMART" id="SM00278">
    <property type="entry name" value="HhH1"/>
    <property type="match status" value="2"/>
</dbReference>
<dbReference type="HOGENOM" id="CLU_1561119_0_0_10"/>
<feature type="domain" description="Helix-hairpin-helix DNA-binding motif class 1" evidence="2">
    <location>
        <begin position="148"/>
        <end position="167"/>
    </location>
</feature>
<gene>
    <name evidence="3" type="ordered locus">MROS_1460</name>
</gene>
<dbReference type="Gene3D" id="1.10.150.280">
    <property type="entry name" value="AF1531-like domain"/>
    <property type="match status" value="1"/>
</dbReference>
<dbReference type="Proteomes" id="UP000009011">
    <property type="component" value="Chromosome"/>
</dbReference>
<dbReference type="InterPro" id="IPR051675">
    <property type="entry name" value="Endo/Exo/Phosphatase_dom_1"/>
</dbReference>
<dbReference type="GO" id="GO:0006281">
    <property type="term" value="P:DNA repair"/>
    <property type="evidence" value="ECO:0007669"/>
    <property type="project" value="InterPro"/>
</dbReference>
<dbReference type="GO" id="GO:0003677">
    <property type="term" value="F:DNA binding"/>
    <property type="evidence" value="ECO:0007669"/>
    <property type="project" value="InterPro"/>
</dbReference>
<accession>I6YVT3</accession>
<name>I6YVT3_MELRP</name>
<dbReference type="eggNOG" id="COG1555">
    <property type="taxonomic scope" value="Bacteria"/>
</dbReference>
<evidence type="ECO:0000259" key="2">
    <source>
        <dbReference type="SMART" id="SM00278"/>
    </source>
</evidence>
<dbReference type="InterPro" id="IPR010994">
    <property type="entry name" value="RuvA_2-like"/>
</dbReference>
<dbReference type="NCBIfam" id="TIGR00426">
    <property type="entry name" value="competence protein ComEA helix-hairpin-helix repeat region"/>
    <property type="match status" value="1"/>
</dbReference>
<dbReference type="InterPro" id="IPR003583">
    <property type="entry name" value="Hlx-hairpin-Hlx_DNA-bd_motif"/>
</dbReference>
<dbReference type="EMBL" id="CP003557">
    <property type="protein sequence ID" value="AFN74697.1"/>
    <property type="molecule type" value="Genomic_DNA"/>
</dbReference>
<keyword evidence="1" id="KW-0472">Membrane</keyword>
<protein>
    <submittedName>
        <fullName evidence="3">Helix-hairpin-helix motif protein</fullName>
    </submittedName>
</protein>
<dbReference type="PANTHER" id="PTHR21180">
    <property type="entry name" value="ENDONUCLEASE/EXONUCLEASE/PHOSPHATASE FAMILY DOMAIN-CONTAINING PROTEIN 1"/>
    <property type="match status" value="1"/>
</dbReference>
<keyword evidence="1" id="KW-0812">Transmembrane</keyword>
<feature type="domain" description="Helix-hairpin-helix DNA-binding motif class 1" evidence="2">
    <location>
        <begin position="118"/>
        <end position="137"/>
    </location>
</feature>
<evidence type="ECO:0000313" key="4">
    <source>
        <dbReference type="Proteomes" id="UP000009011"/>
    </source>
</evidence>
<dbReference type="InterPro" id="IPR004509">
    <property type="entry name" value="Competence_ComEA_HhH"/>
</dbReference>
<organism evidence="3 4">
    <name type="scientific">Melioribacter roseus (strain DSM 23840 / JCM 17771 / VKM B-2668 / P3M-2)</name>
    <dbReference type="NCBI Taxonomy" id="1191523"/>
    <lineage>
        <taxon>Bacteria</taxon>
        <taxon>Pseudomonadati</taxon>
        <taxon>Ignavibacteriota</taxon>
        <taxon>Ignavibacteria</taxon>
        <taxon>Ignavibacteriales</taxon>
        <taxon>Melioribacteraceae</taxon>
        <taxon>Melioribacter</taxon>
    </lineage>
</organism>
<proteinExistence type="predicted"/>
<dbReference type="SUPFAM" id="SSF47781">
    <property type="entry name" value="RuvA domain 2-like"/>
    <property type="match status" value="1"/>
</dbReference>
<dbReference type="AlphaFoldDB" id="I6YVT3"/>
<sequence>MRCDIGLIYNFTRKLGFTQSEIRVIFYLIFFLIVGGVFNYFLRTHGSKVFLYNYKQDDSLFLSSVELDDLVHESKIIENNVDIKPELLDFRETKIRVNNNNTAESEIIPVNVNNAGIDELIKLPGIGIKTAEAIIQYRSKYGKFNKIEDLLNVKGIGSSKLETIKDKIIVK</sequence>